<accession>A0A9X1INN6</accession>
<dbReference type="PANTHER" id="PTHR10625">
    <property type="entry name" value="HISTONE DEACETYLASE HDAC1-RELATED"/>
    <property type="match status" value="1"/>
</dbReference>
<dbReference type="InterPro" id="IPR000286">
    <property type="entry name" value="HDACs"/>
</dbReference>
<dbReference type="RefSeq" id="WP_226753751.1">
    <property type="nucleotide sequence ID" value="NZ_JAJATW010000006.1"/>
</dbReference>
<evidence type="ECO:0000256" key="3">
    <source>
        <dbReference type="SAM" id="MobiDB-lite"/>
    </source>
</evidence>
<dbReference type="Gene3D" id="3.40.800.20">
    <property type="entry name" value="Histone deacetylase domain"/>
    <property type="match status" value="1"/>
</dbReference>
<dbReference type="GO" id="GO:0016787">
    <property type="term" value="F:hydrolase activity"/>
    <property type="evidence" value="ECO:0007669"/>
    <property type="project" value="UniProtKB-KW"/>
</dbReference>
<dbReference type="Pfam" id="PF00850">
    <property type="entry name" value="Hist_deacetyl"/>
    <property type="match status" value="1"/>
</dbReference>
<evidence type="ECO:0000313" key="6">
    <source>
        <dbReference type="Proteomes" id="UP001139095"/>
    </source>
</evidence>
<feature type="region of interest" description="Disordered" evidence="3">
    <location>
        <begin position="322"/>
        <end position="342"/>
    </location>
</feature>
<name>A0A9X1INN6_9GAMM</name>
<dbReference type="SUPFAM" id="SSF52768">
    <property type="entry name" value="Arginase/deacetylase"/>
    <property type="match status" value="1"/>
</dbReference>
<dbReference type="InterPro" id="IPR023696">
    <property type="entry name" value="Ureohydrolase_dom_sf"/>
</dbReference>
<keyword evidence="2" id="KW-0378">Hydrolase</keyword>
<evidence type="ECO:0000313" key="5">
    <source>
        <dbReference type="EMBL" id="MCB5161371.1"/>
    </source>
</evidence>
<dbReference type="EMBL" id="JAJATW010000006">
    <property type="protein sequence ID" value="MCB5161371.1"/>
    <property type="molecule type" value="Genomic_DNA"/>
</dbReference>
<protein>
    <submittedName>
        <fullName evidence="5">Histone deacetylase</fullName>
    </submittedName>
</protein>
<dbReference type="AlphaFoldDB" id="A0A9X1INN6"/>
<evidence type="ECO:0000259" key="4">
    <source>
        <dbReference type="Pfam" id="PF00850"/>
    </source>
</evidence>
<organism evidence="5 6">
    <name type="scientific">Marinomonas algarum</name>
    <dbReference type="NCBI Taxonomy" id="2883105"/>
    <lineage>
        <taxon>Bacteria</taxon>
        <taxon>Pseudomonadati</taxon>
        <taxon>Pseudomonadota</taxon>
        <taxon>Gammaproteobacteria</taxon>
        <taxon>Oceanospirillales</taxon>
        <taxon>Oceanospirillaceae</taxon>
        <taxon>Marinomonas</taxon>
    </lineage>
</organism>
<sequence>MRNNLTPVDSNPVANSAPHLLPLVYHDHYSIPFPAGHRFPMRKFGLLAKTLSELGILTPENTYSPSPLSLTTLMAAHDKEYVRRFIRGQLTQQEEKNIGLPWSEWLVERTLRAVSGTILTSDLALTHGLACHLAGGTHHAGPGYGAGFCIFNDLAVAALALVNSGKAKKVLILDCDVHQGDGTVAFFQDRKDIIPISWHCEENYPAIKQAGGINIAIPKGAADDEYLAIIHDTLPSLLAEHQADFIFYDAGVDVHRDDRLGYVNLTDAGVLARDKYVIETCLALGLPTACVIGGGYDRQEENVAWRHSLLHQAAHQVWSNVVGGQNRGPKTGKAPQKPPKLL</sequence>
<feature type="domain" description="Histone deacetylase" evidence="4">
    <location>
        <begin position="38"/>
        <end position="308"/>
    </location>
</feature>
<dbReference type="InterPro" id="IPR044150">
    <property type="entry name" value="HDAC_classIV"/>
</dbReference>
<proteinExistence type="inferred from homology"/>
<dbReference type="CDD" id="cd09993">
    <property type="entry name" value="HDAC_classIV"/>
    <property type="match status" value="1"/>
</dbReference>
<dbReference type="InterPro" id="IPR023801">
    <property type="entry name" value="His_deacetylse_dom"/>
</dbReference>
<dbReference type="Proteomes" id="UP001139095">
    <property type="component" value="Unassembled WGS sequence"/>
</dbReference>
<comment type="similarity">
    <text evidence="1">Belongs to the histone deacetylase family.</text>
</comment>
<evidence type="ECO:0000256" key="2">
    <source>
        <dbReference type="ARBA" id="ARBA00022801"/>
    </source>
</evidence>
<dbReference type="PRINTS" id="PR01270">
    <property type="entry name" value="HDASUPER"/>
</dbReference>
<dbReference type="PANTHER" id="PTHR10625:SF19">
    <property type="entry name" value="HISTONE DEACETYLASE 12"/>
    <property type="match status" value="1"/>
</dbReference>
<dbReference type="GO" id="GO:0004407">
    <property type="term" value="F:histone deacetylase activity"/>
    <property type="evidence" value="ECO:0007669"/>
    <property type="project" value="InterPro"/>
</dbReference>
<gene>
    <name evidence="5" type="ORF">LG368_05585</name>
</gene>
<keyword evidence="6" id="KW-1185">Reference proteome</keyword>
<dbReference type="GO" id="GO:0040029">
    <property type="term" value="P:epigenetic regulation of gene expression"/>
    <property type="evidence" value="ECO:0007669"/>
    <property type="project" value="TreeGrafter"/>
</dbReference>
<reference evidence="5" key="1">
    <citation type="submission" date="2021-10" db="EMBL/GenBank/DDBJ databases">
        <title>Marinomonas pontica sp. nov., isolated from the Black Sea.</title>
        <authorList>
            <person name="Zhao L.-H."/>
            <person name="Xue J.-H."/>
        </authorList>
    </citation>
    <scope>NUCLEOTIDE SEQUENCE</scope>
    <source>
        <strain evidence="5">E8</strain>
    </source>
</reference>
<comment type="caution">
    <text evidence="5">The sequence shown here is derived from an EMBL/GenBank/DDBJ whole genome shotgun (WGS) entry which is preliminary data.</text>
</comment>
<evidence type="ECO:0000256" key="1">
    <source>
        <dbReference type="ARBA" id="ARBA00005947"/>
    </source>
</evidence>
<dbReference type="InterPro" id="IPR037138">
    <property type="entry name" value="His_deacetylse_dom_sf"/>
</dbReference>